<proteinExistence type="predicted"/>
<dbReference type="GO" id="GO:0030170">
    <property type="term" value="F:pyridoxal phosphate binding"/>
    <property type="evidence" value="ECO:0007669"/>
    <property type="project" value="InterPro"/>
</dbReference>
<feature type="domain" description="Aminotransferase class I/classII large" evidence="4">
    <location>
        <begin position="33"/>
        <end position="312"/>
    </location>
</feature>
<dbReference type="InterPro" id="IPR004839">
    <property type="entry name" value="Aminotransferase_I/II_large"/>
</dbReference>
<evidence type="ECO:0000256" key="3">
    <source>
        <dbReference type="ARBA" id="ARBA00022898"/>
    </source>
</evidence>
<organism evidence="5 6">
    <name type="scientific">Adhaeribacter rhizoryzae</name>
    <dbReference type="NCBI Taxonomy" id="2607907"/>
    <lineage>
        <taxon>Bacteria</taxon>
        <taxon>Pseudomonadati</taxon>
        <taxon>Bacteroidota</taxon>
        <taxon>Cytophagia</taxon>
        <taxon>Cytophagales</taxon>
        <taxon>Hymenobacteraceae</taxon>
        <taxon>Adhaeribacter</taxon>
    </lineage>
</organism>
<dbReference type="PANTHER" id="PTHR13693">
    <property type="entry name" value="CLASS II AMINOTRANSFERASE/8-AMINO-7-OXONONANOATE SYNTHASE"/>
    <property type="match status" value="1"/>
</dbReference>
<keyword evidence="5" id="KW-0032">Aminotransferase</keyword>
<dbReference type="PANTHER" id="PTHR13693:SF100">
    <property type="entry name" value="8-AMINO-7-OXONONANOATE SYNTHASE"/>
    <property type="match status" value="1"/>
</dbReference>
<name>A0A5M6DQ94_9BACT</name>
<evidence type="ECO:0000256" key="2">
    <source>
        <dbReference type="ARBA" id="ARBA00022679"/>
    </source>
</evidence>
<evidence type="ECO:0000256" key="1">
    <source>
        <dbReference type="ARBA" id="ARBA00001933"/>
    </source>
</evidence>
<gene>
    <name evidence="5" type="ORF">F0145_02765</name>
</gene>
<protein>
    <submittedName>
        <fullName evidence="5">Aminotransferase class I/II-fold pyridoxal phosphate-dependent enzyme</fullName>
    </submittedName>
</protein>
<sequence>MSRNQKFQALLQAGFRQYGLNYSSSRLSNVQLAVFEETENYLATYTGAEAALTVSSGFLAGQLVVQALAGSGTFIYGPRTHPALWQTTYTANNLSFEEWATQLPSNISTADANNIFILFNSLDPLLAKKHDLSWLNKLETTKNITLIIDDSHGLGVTGQNGAGIYSELVLPPAIKLIVVSSLGKALGIPGGVILADAATIQRLKQHPFFGGASPVVPAYLYAFMQAANIYEEARAQLFLNINYFLSGLKDRTLFQSFPDYPVFYTAQKQLYQYLLAHDILISSFAYPTPQHEPVTRIILNSLHTKADIDKLTSLINKYSAEI</sequence>
<reference evidence="5 6" key="1">
    <citation type="submission" date="2019-09" db="EMBL/GenBank/DDBJ databases">
        <title>Genome sequence and assembly of Adhaeribacter sp.</title>
        <authorList>
            <person name="Chhetri G."/>
        </authorList>
    </citation>
    <scope>NUCLEOTIDE SEQUENCE [LARGE SCALE GENOMIC DNA]</scope>
    <source>
        <strain evidence="5 6">DK36</strain>
    </source>
</reference>
<dbReference type="InterPro" id="IPR050087">
    <property type="entry name" value="AON_synthase_class-II"/>
</dbReference>
<dbReference type="GO" id="GO:0008710">
    <property type="term" value="F:8-amino-7-oxononanoate synthase activity"/>
    <property type="evidence" value="ECO:0007669"/>
    <property type="project" value="TreeGrafter"/>
</dbReference>
<evidence type="ECO:0000259" key="4">
    <source>
        <dbReference type="Pfam" id="PF00155"/>
    </source>
</evidence>
<dbReference type="GO" id="GO:0009102">
    <property type="term" value="P:biotin biosynthetic process"/>
    <property type="evidence" value="ECO:0007669"/>
    <property type="project" value="TreeGrafter"/>
</dbReference>
<accession>A0A5M6DQ94</accession>
<comment type="caution">
    <text evidence="5">The sequence shown here is derived from an EMBL/GenBank/DDBJ whole genome shotgun (WGS) entry which is preliminary data.</text>
</comment>
<dbReference type="InterPro" id="IPR015424">
    <property type="entry name" value="PyrdxlP-dep_Trfase"/>
</dbReference>
<dbReference type="SUPFAM" id="SSF53383">
    <property type="entry name" value="PLP-dependent transferases"/>
    <property type="match status" value="1"/>
</dbReference>
<dbReference type="InterPro" id="IPR015422">
    <property type="entry name" value="PyrdxlP-dep_Trfase_small"/>
</dbReference>
<comment type="cofactor">
    <cofactor evidence="1">
        <name>pyridoxal 5'-phosphate</name>
        <dbReference type="ChEBI" id="CHEBI:597326"/>
    </cofactor>
</comment>
<evidence type="ECO:0000313" key="6">
    <source>
        <dbReference type="Proteomes" id="UP000323426"/>
    </source>
</evidence>
<keyword evidence="3" id="KW-0663">Pyridoxal phosphate</keyword>
<evidence type="ECO:0000313" key="5">
    <source>
        <dbReference type="EMBL" id="KAA5549653.1"/>
    </source>
</evidence>
<dbReference type="Pfam" id="PF00155">
    <property type="entry name" value="Aminotran_1_2"/>
    <property type="match status" value="1"/>
</dbReference>
<keyword evidence="6" id="KW-1185">Reference proteome</keyword>
<dbReference type="GO" id="GO:0008483">
    <property type="term" value="F:transaminase activity"/>
    <property type="evidence" value="ECO:0007669"/>
    <property type="project" value="UniProtKB-KW"/>
</dbReference>
<keyword evidence="2 5" id="KW-0808">Transferase</keyword>
<dbReference type="EMBL" id="VWSF01000001">
    <property type="protein sequence ID" value="KAA5549653.1"/>
    <property type="molecule type" value="Genomic_DNA"/>
</dbReference>
<dbReference type="Proteomes" id="UP000323426">
    <property type="component" value="Unassembled WGS sequence"/>
</dbReference>
<dbReference type="Gene3D" id="3.40.640.10">
    <property type="entry name" value="Type I PLP-dependent aspartate aminotransferase-like (Major domain)"/>
    <property type="match status" value="1"/>
</dbReference>
<dbReference type="Gene3D" id="3.90.1150.10">
    <property type="entry name" value="Aspartate Aminotransferase, domain 1"/>
    <property type="match status" value="1"/>
</dbReference>
<dbReference type="AlphaFoldDB" id="A0A5M6DQ94"/>
<dbReference type="InterPro" id="IPR015421">
    <property type="entry name" value="PyrdxlP-dep_Trfase_major"/>
</dbReference>